<dbReference type="Pfam" id="PF13411">
    <property type="entry name" value="MerR_1"/>
    <property type="match status" value="1"/>
</dbReference>
<evidence type="ECO:0000256" key="4">
    <source>
        <dbReference type="ARBA" id="ARBA00023163"/>
    </source>
</evidence>
<evidence type="ECO:0000313" key="7">
    <source>
        <dbReference type="EMBL" id="TCZ75690.1"/>
    </source>
</evidence>
<gene>
    <name evidence="7" type="ORF">E0485_16455</name>
</gene>
<evidence type="ECO:0000256" key="3">
    <source>
        <dbReference type="ARBA" id="ARBA00023125"/>
    </source>
</evidence>
<sequence>MGKEMDQMRIGEFICKAGATKDTIRHYEDLGLIQSKQANGTRRYTDKHLEDYEVIQELKGYGLKLKDIQLIFAMKNNYGCGNSELIKEAHDSLKLQLDVLSKEEEELRNRRIKLEELVRSMHELHN</sequence>
<dbReference type="CDD" id="cd00592">
    <property type="entry name" value="HTH_MerR-like"/>
    <property type="match status" value="1"/>
</dbReference>
<proteinExistence type="predicted"/>
<dbReference type="SMART" id="SM00422">
    <property type="entry name" value="HTH_MERR"/>
    <property type="match status" value="1"/>
</dbReference>
<evidence type="ECO:0000259" key="6">
    <source>
        <dbReference type="PROSITE" id="PS50937"/>
    </source>
</evidence>
<evidence type="ECO:0000256" key="2">
    <source>
        <dbReference type="ARBA" id="ARBA00023015"/>
    </source>
</evidence>
<keyword evidence="2" id="KW-0805">Transcription regulation</keyword>
<dbReference type="InterPro" id="IPR047057">
    <property type="entry name" value="MerR_fam"/>
</dbReference>
<keyword evidence="3" id="KW-0238">DNA-binding</keyword>
<evidence type="ECO:0000313" key="8">
    <source>
        <dbReference type="Proteomes" id="UP000295418"/>
    </source>
</evidence>
<dbReference type="SUPFAM" id="SSF46955">
    <property type="entry name" value="Putative DNA-binding domain"/>
    <property type="match status" value="1"/>
</dbReference>
<dbReference type="InterPro" id="IPR000551">
    <property type="entry name" value="MerR-type_HTH_dom"/>
</dbReference>
<keyword evidence="8" id="KW-1185">Reference proteome</keyword>
<protein>
    <submittedName>
        <fullName evidence="7">MerR family transcriptional regulator</fullName>
    </submittedName>
</protein>
<dbReference type="InterPro" id="IPR009061">
    <property type="entry name" value="DNA-bd_dom_put_sf"/>
</dbReference>
<comment type="caution">
    <text evidence="7">The sequence shown here is derived from an EMBL/GenBank/DDBJ whole genome shotgun (WGS) entry which is preliminary data.</text>
</comment>
<organism evidence="7 8">
    <name type="scientific">Paenibacillus albiflavus</name>
    <dbReference type="NCBI Taxonomy" id="2545760"/>
    <lineage>
        <taxon>Bacteria</taxon>
        <taxon>Bacillati</taxon>
        <taxon>Bacillota</taxon>
        <taxon>Bacilli</taxon>
        <taxon>Bacillales</taxon>
        <taxon>Paenibacillaceae</taxon>
        <taxon>Paenibacillus</taxon>
    </lineage>
</organism>
<feature type="coiled-coil region" evidence="5">
    <location>
        <begin position="90"/>
        <end position="120"/>
    </location>
</feature>
<dbReference type="OrthoDB" id="1770985at2"/>
<keyword evidence="5" id="KW-0175">Coiled coil</keyword>
<dbReference type="GO" id="GO:0003700">
    <property type="term" value="F:DNA-binding transcription factor activity"/>
    <property type="evidence" value="ECO:0007669"/>
    <property type="project" value="InterPro"/>
</dbReference>
<keyword evidence="1" id="KW-0678">Repressor</keyword>
<dbReference type="PROSITE" id="PS50937">
    <property type="entry name" value="HTH_MERR_2"/>
    <property type="match status" value="1"/>
</dbReference>
<dbReference type="AlphaFoldDB" id="A0A4R4E9U5"/>
<dbReference type="Proteomes" id="UP000295418">
    <property type="component" value="Unassembled WGS sequence"/>
</dbReference>
<dbReference type="GO" id="GO:0003677">
    <property type="term" value="F:DNA binding"/>
    <property type="evidence" value="ECO:0007669"/>
    <property type="project" value="UniProtKB-KW"/>
</dbReference>
<evidence type="ECO:0000256" key="5">
    <source>
        <dbReference type="SAM" id="Coils"/>
    </source>
</evidence>
<dbReference type="Gene3D" id="1.10.1660.10">
    <property type="match status" value="1"/>
</dbReference>
<accession>A0A4R4E9U5</accession>
<name>A0A4R4E9U5_9BACL</name>
<reference evidence="7 8" key="1">
    <citation type="submission" date="2019-03" db="EMBL/GenBank/DDBJ databases">
        <authorList>
            <person name="Kim M.K.M."/>
        </authorList>
    </citation>
    <scope>NUCLEOTIDE SEQUENCE [LARGE SCALE GENOMIC DNA]</scope>
    <source>
        <strain evidence="7 8">18JY21-1</strain>
    </source>
</reference>
<dbReference type="EMBL" id="SKFG01000017">
    <property type="protein sequence ID" value="TCZ75690.1"/>
    <property type="molecule type" value="Genomic_DNA"/>
</dbReference>
<feature type="domain" description="HTH merR-type" evidence="6">
    <location>
        <begin position="7"/>
        <end position="74"/>
    </location>
</feature>
<dbReference type="PANTHER" id="PTHR30204:SF69">
    <property type="entry name" value="MERR-FAMILY TRANSCRIPTIONAL REGULATOR"/>
    <property type="match status" value="1"/>
</dbReference>
<keyword evidence="4" id="KW-0804">Transcription</keyword>
<dbReference type="PANTHER" id="PTHR30204">
    <property type="entry name" value="REDOX-CYCLING DRUG-SENSING TRANSCRIPTIONAL ACTIVATOR SOXR"/>
    <property type="match status" value="1"/>
</dbReference>
<evidence type="ECO:0000256" key="1">
    <source>
        <dbReference type="ARBA" id="ARBA00022491"/>
    </source>
</evidence>